<proteinExistence type="predicted"/>
<dbReference type="AlphaFoldDB" id="A0A645FQF4"/>
<name>A0A645FQF4_9ZZZZ</name>
<protein>
    <submittedName>
        <fullName evidence="1">Uncharacterized protein</fullName>
    </submittedName>
</protein>
<comment type="caution">
    <text evidence="1">The sequence shown here is derived from an EMBL/GenBank/DDBJ whole genome shotgun (WGS) entry which is preliminary data.</text>
</comment>
<accession>A0A645FQF4</accession>
<sequence length="170" mass="17677">MLPFHVHPPDVVEKAVVAFADCGVDRPGLSADVGVVPEHEADEGLRGCACAEGIGEEDGGLEGSHLLDLNKADRLAEAVDDMARRQKLIPEEVPPVGKKCGDPRLYGPVGQGAVPHKDPLHIGDGVPGSPGQGADGYSVIGHAFLGFHRVSSSQVFLFPLVPADAGNSLH</sequence>
<evidence type="ECO:0000313" key="1">
    <source>
        <dbReference type="EMBL" id="MPN16655.1"/>
    </source>
</evidence>
<dbReference type="EMBL" id="VSSQ01063645">
    <property type="protein sequence ID" value="MPN16655.1"/>
    <property type="molecule type" value="Genomic_DNA"/>
</dbReference>
<reference evidence="1" key="1">
    <citation type="submission" date="2019-08" db="EMBL/GenBank/DDBJ databases">
        <authorList>
            <person name="Kucharzyk K."/>
            <person name="Murdoch R.W."/>
            <person name="Higgins S."/>
            <person name="Loffler F."/>
        </authorList>
    </citation>
    <scope>NUCLEOTIDE SEQUENCE</scope>
</reference>
<gene>
    <name evidence="1" type="ORF">SDC9_164000</name>
</gene>
<organism evidence="1">
    <name type="scientific">bioreactor metagenome</name>
    <dbReference type="NCBI Taxonomy" id="1076179"/>
    <lineage>
        <taxon>unclassified sequences</taxon>
        <taxon>metagenomes</taxon>
        <taxon>ecological metagenomes</taxon>
    </lineage>
</organism>